<comment type="subcellular location">
    <subcellularLocation>
        <location evidence="1">Cytoplasm</location>
        <location evidence="1">Cytoskeleton</location>
    </subcellularLocation>
</comment>
<dbReference type="InterPro" id="IPR036872">
    <property type="entry name" value="CH_dom_sf"/>
</dbReference>
<gene>
    <name evidence="9" type="ORF">chiPu_0001768</name>
</gene>
<evidence type="ECO:0000256" key="6">
    <source>
        <dbReference type="ARBA" id="ARBA00023212"/>
    </source>
</evidence>
<dbReference type="STRING" id="137246.A0A401RYY5"/>
<dbReference type="FunFam" id="1.10.418.10:FF:000024">
    <property type="entry name" value="Hook homolog 3 (Drosophila)"/>
    <property type="match status" value="1"/>
</dbReference>
<dbReference type="GO" id="GO:0031122">
    <property type="term" value="P:cytoplasmic microtubule organization"/>
    <property type="evidence" value="ECO:0007669"/>
    <property type="project" value="InterPro"/>
</dbReference>
<comment type="similarity">
    <text evidence="2">Belongs to the hook family.</text>
</comment>
<proteinExistence type="inferred from homology"/>
<feature type="domain" description="Calponin-homology (CH)" evidence="8">
    <location>
        <begin position="6"/>
        <end position="122"/>
    </location>
</feature>
<protein>
    <recommendedName>
        <fullName evidence="8">Calponin-homology (CH) domain-containing protein</fullName>
    </recommendedName>
</protein>
<accession>A0A401RYY5</accession>
<feature type="coiled-coil region" evidence="7">
    <location>
        <begin position="482"/>
        <end position="607"/>
    </location>
</feature>
<dbReference type="GO" id="GO:0030705">
    <property type="term" value="P:cytoskeleton-dependent intracellular transport"/>
    <property type="evidence" value="ECO:0007669"/>
    <property type="project" value="InterPro"/>
</dbReference>
<evidence type="ECO:0000256" key="1">
    <source>
        <dbReference type="ARBA" id="ARBA00004245"/>
    </source>
</evidence>
<keyword evidence="10" id="KW-1185">Reference proteome</keyword>
<dbReference type="GO" id="GO:0005737">
    <property type="term" value="C:cytoplasm"/>
    <property type="evidence" value="ECO:0007669"/>
    <property type="project" value="TreeGrafter"/>
</dbReference>
<dbReference type="Proteomes" id="UP000287033">
    <property type="component" value="Unassembled WGS sequence"/>
</dbReference>
<dbReference type="GO" id="GO:0010256">
    <property type="term" value="P:endomembrane system organization"/>
    <property type="evidence" value="ECO:0007669"/>
    <property type="project" value="UniProtKB-ARBA"/>
</dbReference>
<reference evidence="9 10" key="1">
    <citation type="journal article" date="2018" name="Nat. Ecol. Evol.">
        <title>Shark genomes provide insights into elasmobranch evolution and the origin of vertebrates.</title>
        <authorList>
            <person name="Hara Y"/>
            <person name="Yamaguchi K"/>
            <person name="Onimaru K"/>
            <person name="Kadota M"/>
            <person name="Koyanagi M"/>
            <person name="Keeley SD"/>
            <person name="Tatsumi K"/>
            <person name="Tanaka K"/>
            <person name="Motone F"/>
            <person name="Kageyama Y"/>
            <person name="Nozu R"/>
            <person name="Adachi N"/>
            <person name="Nishimura O"/>
            <person name="Nakagawa R"/>
            <person name="Tanegashima C"/>
            <person name="Kiyatake I"/>
            <person name="Matsumoto R"/>
            <person name="Murakumo K"/>
            <person name="Nishida K"/>
            <person name="Terakita A"/>
            <person name="Kuratani S"/>
            <person name="Sato K"/>
            <person name="Hyodo S Kuraku.S."/>
        </authorList>
    </citation>
    <scope>NUCLEOTIDE SEQUENCE [LARGE SCALE GENOMIC DNA]</scope>
</reference>
<keyword evidence="5 7" id="KW-0175">Coiled coil</keyword>
<dbReference type="OrthoDB" id="49395at2759"/>
<dbReference type="GO" id="GO:0005874">
    <property type="term" value="C:microtubule"/>
    <property type="evidence" value="ECO:0007669"/>
    <property type="project" value="UniProtKB-KW"/>
</dbReference>
<dbReference type="EMBL" id="BEZZ01000028">
    <property type="protein sequence ID" value="GCC23374.1"/>
    <property type="molecule type" value="Genomic_DNA"/>
</dbReference>
<dbReference type="Pfam" id="PF05622">
    <property type="entry name" value="HOOK"/>
    <property type="match status" value="1"/>
</dbReference>
<evidence type="ECO:0000256" key="4">
    <source>
        <dbReference type="ARBA" id="ARBA00022701"/>
    </source>
</evidence>
<feature type="coiled-coil region" evidence="7">
    <location>
        <begin position="247"/>
        <end position="426"/>
    </location>
</feature>
<evidence type="ECO:0000313" key="9">
    <source>
        <dbReference type="EMBL" id="GCC23374.1"/>
    </source>
</evidence>
<organism evidence="9 10">
    <name type="scientific">Chiloscyllium punctatum</name>
    <name type="common">Brownbanded bambooshark</name>
    <name type="synonym">Hemiscyllium punctatum</name>
    <dbReference type="NCBI Taxonomy" id="137246"/>
    <lineage>
        <taxon>Eukaryota</taxon>
        <taxon>Metazoa</taxon>
        <taxon>Chordata</taxon>
        <taxon>Craniata</taxon>
        <taxon>Vertebrata</taxon>
        <taxon>Chondrichthyes</taxon>
        <taxon>Elasmobranchii</taxon>
        <taxon>Galeomorphii</taxon>
        <taxon>Galeoidea</taxon>
        <taxon>Orectolobiformes</taxon>
        <taxon>Hemiscylliidae</taxon>
        <taxon>Chiloscyllium</taxon>
    </lineage>
</organism>
<dbReference type="PROSITE" id="PS50021">
    <property type="entry name" value="CH"/>
    <property type="match status" value="1"/>
</dbReference>
<dbReference type="PANTHER" id="PTHR18947">
    <property type="entry name" value="HOOK PROTEINS"/>
    <property type="match status" value="1"/>
</dbReference>
<evidence type="ECO:0000313" key="10">
    <source>
        <dbReference type="Proteomes" id="UP000287033"/>
    </source>
</evidence>
<evidence type="ECO:0000259" key="8">
    <source>
        <dbReference type="PROSITE" id="PS50021"/>
    </source>
</evidence>
<dbReference type="PANTHER" id="PTHR18947:SF36">
    <property type="entry name" value="PROTEIN HOOK HOMOLOG 1"/>
    <property type="match status" value="1"/>
</dbReference>
<sequence>MEVNKVDLCDSLIIWLQTFSVSPACQNVHDLINGAAMAQVLHQIDPSWFNELWLSRIKDDVGENSRLKMNNLKKILQMVLDYYHEVLGQQIADSLHPNLNLIVEHVDIVEIGRLLQLILGCAVNCERKQEHIQNIMTLEESVQHNVMTAIQELMSKEMAGTFGSEASGDLDQQLKKALEDLNEAVLEKEELAQRCQELDIQVSTLQEERNSLLAEYDLMTERVNQLDAFDDPHSLAGKKYFNFQLQLDQLQEENYRLETAKDDYRVHCEELERQLIEMQHRNDELNSLAEENLALKDEIDIMRNYSDKVTKLEASLEAYKKKLEDLNDLKRQMKLLEDKNVMYMQNTVSLEEEIRKANAARAQLETYKRQVLELHNSLSEEVRRADKLAFELKQIEEKHETLLKEKERLIVERDALKETNEELKCTQVQQDHLLQSGKFSLDSHDHLAAEILPVEYREKFILLQHENKMLQLQQEGSENERISVLQKLLDDANRTNNELETENRIEKQNVNKLQHQVEDLQKVLQEQGSKVEEIEELQRALSKKDEDMRAMEERYKMYLEKARNVIKALDPKQNPASTEIHILKTQMAEKDRKIQMLERECEQAKLRGYEEELIVTAWYNKSLAFQKIASEARLGGFNLNANRSFLAKQRQVTSTRKTLTVATPAADSK</sequence>
<dbReference type="InterPro" id="IPR043936">
    <property type="entry name" value="HOOK_N"/>
</dbReference>
<evidence type="ECO:0000256" key="2">
    <source>
        <dbReference type="ARBA" id="ARBA00006946"/>
    </source>
</evidence>
<evidence type="ECO:0000256" key="7">
    <source>
        <dbReference type="SAM" id="Coils"/>
    </source>
</evidence>
<comment type="caution">
    <text evidence="9">The sequence shown here is derived from an EMBL/GenBank/DDBJ whole genome shotgun (WGS) entry which is preliminary data.</text>
</comment>
<feature type="coiled-coil region" evidence="7">
    <location>
        <begin position="171"/>
        <end position="222"/>
    </location>
</feature>
<keyword evidence="6" id="KW-0206">Cytoskeleton</keyword>
<evidence type="ECO:0000256" key="5">
    <source>
        <dbReference type="ARBA" id="ARBA00023054"/>
    </source>
</evidence>
<evidence type="ECO:0000256" key="3">
    <source>
        <dbReference type="ARBA" id="ARBA00022490"/>
    </source>
</evidence>
<dbReference type="OMA" id="TYKKQVQ"/>
<name>A0A401RYY5_CHIPU</name>
<keyword evidence="4" id="KW-0493">Microtubule</keyword>
<dbReference type="SUPFAM" id="SSF116907">
    <property type="entry name" value="Hook domain"/>
    <property type="match status" value="1"/>
</dbReference>
<dbReference type="GO" id="GO:0005813">
    <property type="term" value="C:centrosome"/>
    <property type="evidence" value="ECO:0007669"/>
    <property type="project" value="TreeGrafter"/>
</dbReference>
<dbReference type="AlphaFoldDB" id="A0A401RYY5"/>
<dbReference type="InterPro" id="IPR008636">
    <property type="entry name" value="Hook_C"/>
</dbReference>
<dbReference type="Pfam" id="PF19047">
    <property type="entry name" value="HOOK_N"/>
    <property type="match status" value="1"/>
</dbReference>
<dbReference type="InterPro" id="IPR001715">
    <property type="entry name" value="CH_dom"/>
</dbReference>
<dbReference type="GO" id="GO:0008017">
    <property type="term" value="F:microtubule binding"/>
    <property type="evidence" value="ECO:0007669"/>
    <property type="project" value="InterPro"/>
</dbReference>
<dbReference type="Gene3D" id="1.10.418.10">
    <property type="entry name" value="Calponin-like domain"/>
    <property type="match status" value="1"/>
</dbReference>
<keyword evidence="3" id="KW-0963">Cytoplasm</keyword>
<dbReference type="GO" id="GO:0051959">
    <property type="term" value="F:dynein light intermediate chain binding"/>
    <property type="evidence" value="ECO:0007669"/>
    <property type="project" value="TreeGrafter"/>
</dbReference>